<proteinExistence type="predicted"/>
<reference evidence="6 7" key="1">
    <citation type="submission" date="2024-10" db="EMBL/GenBank/DDBJ databases">
        <title>Updated reference genomes for cyclostephanoid diatoms.</title>
        <authorList>
            <person name="Roberts W.R."/>
            <person name="Alverson A.J."/>
        </authorList>
    </citation>
    <scope>NUCLEOTIDE SEQUENCE [LARGE SCALE GENOMIC DNA]</scope>
    <source>
        <strain evidence="6 7">AJA232-27</strain>
    </source>
</reference>
<dbReference type="Gene3D" id="3.20.20.60">
    <property type="entry name" value="Phosphoenolpyruvate-binding domains"/>
    <property type="match status" value="1"/>
</dbReference>
<dbReference type="PANTHER" id="PTHR32308">
    <property type="entry name" value="LYASE BETA SUBUNIT, PUTATIVE (AFU_ORTHOLOGUE AFUA_4G13030)-RELATED"/>
    <property type="match status" value="1"/>
</dbReference>
<feature type="region of interest" description="Disordered" evidence="4">
    <location>
        <begin position="324"/>
        <end position="344"/>
    </location>
</feature>
<dbReference type="InterPro" id="IPR015813">
    <property type="entry name" value="Pyrv/PenolPyrv_kinase-like_dom"/>
</dbReference>
<keyword evidence="2" id="KW-0479">Metal-binding</keyword>
<gene>
    <name evidence="6" type="ORF">ACHAWU_007445</name>
</gene>
<evidence type="ECO:0000313" key="6">
    <source>
        <dbReference type="EMBL" id="KAL3766782.1"/>
    </source>
</evidence>
<feature type="region of interest" description="Disordered" evidence="4">
    <location>
        <begin position="251"/>
        <end position="280"/>
    </location>
</feature>
<protein>
    <recommendedName>
        <fullName evidence="5">HpcH/HpaI aldolase/citrate lyase domain-containing protein</fullName>
    </recommendedName>
</protein>
<dbReference type="AlphaFoldDB" id="A0ABD3MSX4"/>
<evidence type="ECO:0000256" key="1">
    <source>
        <dbReference type="ARBA" id="ARBA00001946"/>
    </source>
</evidence>
<evidence type="ECO:0000256" key="2">
    <source>
        <dbReference type="ARBA" id="ARBA00022723"/>
    </source>
</evidence>
<accession>A0ABD3MSX4</accession>
<dbReference type="PANTHER" id="PTHR32308:SF10">
    <property type="entry name" value="CITRATE LYASE SUBUNIT BETA"/>
    <property type="match status" value="1"/>
</dbReference>
<feature type="compositionally biased region" description="Low complexity" evidence="4">
    <location>
        <begin position="256"/>
        <end position="268"/>
    </location>
</feature>
<sequence length="477" mass="52719">MIVPRSSSSASIASRLAMKYLMPSQLLAPFIKNSNRCYQSRCSIIRLFFHRVNINSDSSFVVSRQPQSLRTVVSTTTTVNINISALHNCRASTTTSTTTTKQYFNNDTISSIPLRSVLYVPASNTRALDKVTKLLSLATERAKRPDAIMYDLEDGVHPTKKEEARIQLYEYLQQQSSTAAAATTTTLSRNYFGLLRINRSDTPWFHDDASLALTMVLDTTINIHGVVLPKIEGWEDVDFVARHFRSLMTESAGKGADSTTATSTLSSVSDDDDESGSGDVVSPVPLWAMIETPRAILSAAEIARQASIQGLILGTNDLSKELRLRPTTTTTTTSSSSTTLSPTPRMGMLTSLQYTILAARAHDKIVIDGVYNNIASDADNLEHFRQECLQGKEWGMDGKTLIHPNQIQATNEIYAPSHEELEYARRVVKCWEDAIAEQSSSGRNFTGVAVLDGMMIEELHVIMARKLLEQAEKIHSM</sequence>
<keyword evidence="3" id="KW-0460">Magnesium</keyword>
<evidence type="ECO:0000256" key="4">
    <source>
        <dbReference type="SAM" id="MobiDB-lite"/>
    </source>
</evidence>
<dbReference type="InterPro" id="IPR040442">
    <property type="entry name" value="Pyrv_kinase-like_dom_sf"/>
</dbReference>
<dbReference type="EMBL" id="JALLBG020000080">
    <property type="protein sequence ID" value="KAL3766782.1"/>
    <property type="molecule type" value="Genomic_DNA"/>
</dbReference>
<dbReference type="SUPFAM" id="SSF51621">
    <property type="entry name" value="Phosphoenolpyruvate/pyruvate domain"/>
    <property type="match status" value="1"/>
</dbReference>
<organism evidence="6 7">
    <name type="scientific">Discostella pseudostelligera</name>
    <dbReference type="NCBI Taxonomy" id="259834"/>
    <lineage>
        <taxon>Eukaryota</taxon>
        <taxon>Sar</taxon>
        <taxon>Stramenopiles</taxon>
        <taxon>Ochrophyta</taxon>
        <taxon>Bacillariophyta</taxon>
        <taxon>Coscinodiscophyceae</taxon>
        <taxon>Thalassiosirophycidae</taxon>
        <taxon>Stephanodiscales</taxon>
        <taxon>Stephanodiscaceae</taxon>
        <taxon>Discostella</taxon>
    </lineage>
</organism>
<keyword evidence="7" id="KW-1185">Reference proteome</keyword>
<comment type="cofactor">
    <cofactor evidence="1">
        <name>Mg(2+)</name>
        <dbReference type="ChEBI" id="CHEBI:18420"/>
    </cofactor>
</comment>
<feature type="domain" description="HpcH/HpaI aldolase/citrate lyase" evidence="5">
    <location>
        <begin position="115"/>
        <end position="404"/>
    </location>
</feature>
<feature type="compositionally biased region" description="Low complexity" evidence="4">
    <location>
        <begin position="325"/>
        <end position="344"/>
    </location>
</feature>
<dbReference type="GO" id="GO:0046872">
    <property type="term" value="F:metal ion binding"/>
    <property type="evidence" value="ECO:0007669"/>
    <property type="project" value="UniProtKB-KW"/>
</dbReference>
<name>A0ABD3MSX4_9STRA</name>
<evidence type="ECO:0000313" key="7">
    <source>
        <dbReference type="Proteomes" id="UP001530293"/>
    </source>
</evidence>
<dbReference type="Proteomes" id="UP001530293">
    <property type="component" value="Unassembled WGS sequence"/>
</dbReference>
<dbReference type="InterPro" id="IPR005000">
    <property type="entry name" value="Aldolase/citrate-lyase_domain"/>
</dbReference>
<comment type="caution">
    <text evidence="6">The sequence shown here is derived from an EMBL/GenBank/DDBJ whole genome shotgun (WGS) entry which is preliminary data.</text>
</comment>
<evidence type="ECO:0000259" key="5">
    <source>
        <dbReference type="Pfam" id="PF03328"/>
    </source>
</evidence>
<dbReference type="Pfam" id="PF03328">
    <property type="entry name" value="HpcH_HpaI"/>
    <property type="match status" value="1"/>
</dbReference>
<evidence type="ECO:0000256" key="3">
    <source>
        <dbReference type="ARBA" id="ARBA00022842"/>
    </source>
</evidence>